<evidence type="ECO:0000256" key="2">
    <source>
        <dbReference type="SAM" id="SignalP"/>
    </source>
</evidence>
<dbReference type="VEuPathDB" id="AmoebaDB:EHI_063240"/>
<dbReference type="OMA" id="RMYNIYT"/>
<feature type="signal peptide" evidence="2">
    <location>
        <begin position="1"/>
        <end position="16"/>
    </location>
</feature>
<evidence type="ECO:0000313" key="4">
    <source>
        <dbReference type="Proteomes" id="UP000078387"/>
    </source>
</evidence>
<feature type="region of interest" description="Disordered" evidence="1">
    <location>
        <begin position="67"/>
        <end position="116"/>
    </location>
</feature>
<evidence type="ECO:0000313" key="3">
    <source>
        <dbReference type="EMBL" id="GAT99574.1"/>
    </source>
</evidence>
<evidence type="ECO:0000256" key="1">
    <source>
        <dbReference type="SAM" id="MobiDB-lite"/>
    </source>
</evidence>
<feature type="compositionally biased region" description="Polar residues" evidence="1">
    <location>
        <begin position="106"/>
        <end position="116"/>
    </location>
</feature>
<dbReference type="AlphaFoldDB" id="A0A5K1V5B7"/>
<name>A0A5K1V5B7_ENTHI</name>
<accession>A0A5K1V5B7</accession>
<dbReference type="VEuPathDB" id="AmoebaDB:EHI5A_258420"/>
<protein>
    <submittedName>
        <fullName evidence="3">Uncharacterized protein</fullName>
    </submittedName>
</protein>
<reference evidence="3 4" key="1">
    <citation type="submission" date="2016-05" db="EMBL/GenBank/DDBJ databases">
        <title>First whole genome sequencing of Entamoeba histolytica HM1:IMSS-clone-6.</title>
        <authorList>
            <person name="Mukherjee Avik.K."/>
            <person name="Izumyama S."/>
            <person name="Nakada-Tsukui K."/>
            <person name="Nozaki T."/>
        </authorList>
    </citation>
    <scope>NUCLEOTIDE SEQUENCE [LARGE SCALE GENOMIC DNA]</scope>
    <source>
        <strain evidence="3 4">HM1:IMSS clone 6</strain>
    </source>
</reference>
<proteinExistence type="predicted"/>
<feature type="chain" id="PRO_5023822892" evidence="2">
    <location>
        <begin position="17"/>
        <end position="116"/>
    </location>
</feature>
<gene>
    <name evidence="3" type="ORF">CL6EHI_063240</name>
</gene>
<dbReference type="EMBL" id="BDEQ01000001">
    <property type="protein sequence ID" value="GAT99574.1"/>
    <property type="molecule type" value="Genomic_DNA"/>
</dbReference>
<keyword evidence="2" id="KW-0732">Signal</keyword>
<feature type="compositionally biased region" description="Polar residues" evidence="1">
    <location>
        <begin position="67"/>
        <end position="78"/>
    </location>
</feature>
<feature type="compositionally biased region" description="Basic and acidic residues" evidence="1">
    <location>
        <begin position="79"/>
        <end position="105"/>
    </location>
</feature>
<dbReference type="Proteomes" id="UP000078387">
    <property type="component" value="Unassembled WGS sequence"/>
</dbReference>
<organism evidence="3 4">
    <name type="scientific">Entamoeba histolytica</name>
    <dbReference type="NCBI Taxonomy" id="5759"/>
    <lineage>
        <taxon>Eukaryota</taxon>
        <taxon>Amoebozoa</taxon>
        <taxon>Evosea</taxon>
        <taxon>Archamoebae</taxon>
        <taxon>Mastigamoebida</taxon>
        <taxon>Entamoebidae</taxon>
        <taxon>Entamoeba</taxon>
    </lineage>
</organism>
<comment type="caution">
    <text evidence="3">The sequence shown here is derived from an EMBL/GenBank/DDBJ whole genome shotgun (WGS) entry which is preliminary data.</text>
</comment>
<sequence length="116" mass="13108">MIIFLLIIVITNATESINKQEYRNTEILHTQIQSKQYKRMFNLHKVQLKGEIEEAKETTTVEKSPIVTTEELTTSITENGKEQKSNEAINNKEDKGEGNVKEKTNEGVSQPKSGGD</sequence>